<feature type="compositionally biased region" description="Basic and acidic residues" evidence="13">
    <location>
        <begin position="1"/>
        <end position="46"/>
    </location>
</feature>
<evidence type="ECO:0000256" key="7">
    <source>
        <dbReference type="ARBA" id="ARBA00053401"/>
    </source>
</evidence>
<evidence type="ECO:0000256" key="11">
    <source>
        <dbReference type="RuleBase" id="RU000639"/>
    </source>
</evidence>
<evidence type="ECO:0000256" key="10">
    <source>
        <dbReference type="HAMAP-Rule" id="MF_01151"/>
    </source>
</evidence>
<dbReference type="FunFam" id="2.30.22.10:FF:000001">
    <property type="entry name" value="Protein GrpE"/>
    <property type="match status" value="1"/>
</dbReference>
<keyword evidence="5 10" id="KW-0346">Stress response</keyword>
<dbReference type="GO" id="GO:0051082">
    <property type="term" value="F:unfolded protein binding"/>
    <property type="evidence" value="ECO:0007669"/>
    <property type="project" value="TreeGrafter"/>
</dbReference>
<evidence type="ECO:0000256" key="13">
    <source>
        <dbReference type="SAM" id="MobiDB-lite"/>
    </source>
</evidence>
<sequence length="234" mass="27219">MFDNDNNQKVKDDLTEEEKEQKQEMKEDASGEEKEQKQHLDDHSEDPADEEQDPKEGESPSAEDGSEPVPESSAVSEETAEEADSHQQELEHLKQEAREYEEKYLKLYAEFENFKRRNRQEIDLNNKYKDQKFAEDLLPVLDNLERAMAIEGDNESFASLKKGVEMVYNEFLNIFNKRDITVIEAEGKEFDPNFHQAVMTEPSEEESGIVLEEFQKGYQLKDRVIRASMVKVSE</sequence>
<dbReference type="Pfam" id="PF01025">
    <property type="entry name" value="GrpE"/>
    <property type="match status" value="1"/>
</dbReference>
<dbReference type="SUPFAM" id="SSF51064">
    <property type="entry name" value="Head domain of nucleotide exchange factor GrpE"/>
    <property type="match status" value="1"/>
</dbReference>
<dbReference type="PRINTS" id="PR00773">
    <property type="entry name" value="GRPEPROTEIN"/>
</dbReference>
<evidence type="ECO:0000256" key="1">
    <source>
        <dbReference type="ARBA" id="ARBA00004496"/>
    </source>
</evidence>
<keyword evidence="4 10" id="KW-0963">Cytoplasm</keyword>
<dbReference type="PANTHER" id="PTHR21237">
    <property type="entry name" value="GRPE PROTEIN"/>
    <property type="match status" value="1"/>
</dbReference>
<dbReference type="PANTHER" id="PTHR21237:SF23">
    <property type="entry name" value="GRPE PROTEIN HOMOLOG, MITOCHONDRIAL"/>
    <property type="match status" value="1"/>
</dbReference>
<dbReference type="GO" id="GO:0005737">
    <property type="term" value="C:cytoplasm"/>
    <property type="evidence" value="ECO:0007669"/>
    <property type="project" value="UniProtKB-SubCell"/>
</dbReference>
<organism evidence="14 15">
    <name type="scientific">Salinicoccus kekensis</name>
    <dbReference type="NCBI Taxonomy" id="714307"/>
    <lineage>
        <taxon>Bacteria</taxon>
        <taxon>Bacillati</taxon>
        <taxon>Bacillota</taxon>
        <taxon>Bacilli</taxon>
        <taxon>Bacillales</taxon>
        <taxon>Staphylococcaceae</taxon>
        <taxon>Salinicoccus</taxon>
    </lineage>
</organism>
<dbReference type="InterPro" id="IPR009012">
    <property type="entry name" value="GrpE_head"/>
</dbReference>
<accession>A0A285UE17</accession>
<keyword evidence="6 10" id="KW-0143">Chaperone</keyword>
<evidence type="ECO:0000256" key="9">
    <source>
        <dbReference type="ARBA" id="ARBA00076414"/>
    </source>
</evidence>
<name>A0A285UE17_9STAP</name>
<evidence type="ECO:0000313" key="14">
    <source>
        <dbReference type="EMBL" id="SOC38541.1"/>
    </source>
</evidence>
<comment type="similarity">
    <text evidence="2 10 12">Belongs to the GrpE family.</text>
</comment>
<dbReference type="GO" id="GO:0006457">
    <property type="term" value="P:protein folding"/>
    <property type="evidence" value="ECO:0007669"/>
    <property type="project" value="InterPro"/>
</dbReference>
<evidence type="ECO:0000256" key="5">
    <source>
        <dbReference type="ARBA" id="ARBA00023016"/>
    </source>
</evidence>
<dbReference type="PROSITE" id="PS01071">
    <property type="entry name" value="GRPE"/>
    <property type="match status" value="1"/>
</dbReference>
<dbReference type="EMBL" id="OBQF01000001">
    <property type="protein sequence ID" value="SOC38541.1"/>
    <property type="molecule type" value="Genomic_DNA"/>
</dbReference>
<feature type="region of interest" description="Disordered" evidence="13">
    <location>
        <begin position="1"/>
        <end position="90"/>
    </location>
</feature>
<evidence type="ECO:0000256" key="2">
    <source>
        <dbReference type="ARBA" id="ARBA00009054"/>
    </source>
</evidence>
<comment type="subunit">
    <text evidence="3 10">Homodimer.</text>
</comment>
<proteinExistence type="inferred from homology"/>
<comment type="subcellular location">
    <subcellularLocation>
        <location evidence="1 10">Cytoplasm</location>
    </subcellularLocation>
</comment>
<comment type="function">
    <text evidence="7 10 11">Participates actively in the response to hyperosmotic and heat shock by preventing the aggregation of stress-denatured proteins, in association with DnaK and GrpE. It is the nucleotide exchange factor for DnaK and may function as a thermosensor. Unfolded proteins bind initially to DnaJ; upon interaction with the DnaJ-bound protein, DnaK hydrolyzes its bound ATP, resulting in the formation of a stable complex. GrpE releases ADP from DnaK; ATP binding to DnaK triggers the release of the substrate protein, thus completing the reaction cycle. Several rounds of ATP-dependent interactions between DnaJ, DnaK and GrpE are required for fully efficient folding.</text>
</comment>
<dbReference type="Gene3D" id="2.30.22.10">
    <property type="entry name" value="Head domain of nucleotide exchange factor GrpE"/>
    <property type="match status" value="1"/>
</dbReference>
<dbReference type="Proteomes" id="UP000219412">
    <property type="component" value="Unassembled WGS sequence"/>
</dbReference>
<dbReference type="InterPro" id="IPR000740">
    <property type="entry name" value="GrpE"/>
</dbReference>
<reference evidence="15" key="1">
    <citation type="submission" date="2017-08" db="EMBL/GenBank/DDBJ databases">
        <authorList>
            <person name="Varghese N."/>
            <person name="Submissions S."/>
        </authorList>
    </citation>
    <scope>NUCLEOTIDE SEQUENCE [LARGE SCALE GENOMIC DNA]</scope>
    <source>
        <strain evidence="15">DSM 23173</strain>
    </source>
</reference>
<gene>
    <name evidence="10" type="primary">grpE</name>
    <name evidence="14" type="ORF">SAMN05878391_0447</name>
</gene>
<dbReference type="CDD" id="cd00446">
    <property type="entry name" value="GrpE"/>
    <property type="match status" value="1"/>
</dbReference>
<evidence type="ECO:0000256" key="12">
    <source>
        <dbReference type="RuleBase" id="RU004478"/>
    </source>
</evidence>
<evidence type="ECO:0000256" key="8">
    <source>
        <dbReference type="ARBA" id="ARBA00072274"/>
    </source>
</evidence>
<feature type="compositionally biased region" description="Low complexity" evidence="13">
    <location>
        <begin position="67"/>
        <end position="77"/>
    </location>
</feature>
<dbReference type="RefSeq" id="WP_245844517.1">
    <property type="nucleotide sequence ID" value="NZ_OBQF01000001.1"/>
</dbReference>
<dbReference type="GO" id="GO:0042803">
    <property type="term" value="F:protein homodimerization activity"/>
    <property type="evidence" value="ECO:0007669"/>
    <property type="project" value="InterPro"/>
</dbReference>
<dbReference type="GO" id="GO:0000774">
    <property type="term" value="F:adenyl-nucleotide exchange factor activity"/>
    <property type="evidence" value="ECO:0007669"/>
    <property type="project" value="InterPro"/>
</dbReference>
<dbReference type="GO" id="GO:0051087">
    <property type="term" value="F:protein-folding chaperone binding"/>
    <property type="evidence" value="ECO:0007669"/>
    <property type="project" value="InterPro"/>
</dbReference>
<dbReference type="AlphaFoldDB" id="A0A285UE17"/>
<dbReference type="HAMAP" id="MF_01151">
    <property type="entry name" value="GrpE"/>
    <property type="match status" value="1"/>
</dbReference>
<evidence type="ECO:0000256" key="4">
    <source>
        <dbReference type="ARBA" id="ARBA00022490"/>
    </source>
</evidence>
<dbReference type="Gene3D" id="3.90.20.20">
    <property type="match status" value="1"/>
</dbReference>
<evidence type="ECO:0000256" key="6">
    <source>
        <dbReference type="ARBA" id="ARBA00023186"/>
    </source>
</evidence>
<protein>
    <recommendedName>
        <fullName evidence="8 10">Protein GrpE</fullName>
    </recommendedName>
    <alternativeName>
        <fullName evidence="9 10">HSP-70 cofactor</fullName>
    </alternativeName>
</protein>
<dbReference type="NCBIfam" id="NF010738">
    <property type="entry name" value="PRK14140.1"/>
    <property type="match status" value="1"/>
</dbReference>
<evidence type="ECO:0000313" key="15">
    <source>
        <dbReference type="Proteomes" id="UP000219412"/>
    </source>
</evidence>
<dbReference type="SUPFAM" id="SSF58014">
    <property type="entry name" value="Coiled-coil domain of nucleotide exchange factor GrpE"/>
    <property type="match status" value="1"/>
</dbReference>
<evidence type="ECO:0000256" key="3">
    <source>
        <dbReference type="ARBA" id="ARBA00011738"/>
    </source>
</evidence>
<keyword evidence="15" id="KW-1185">Reference proteome</keyword>
<dbReference type="InterPro" id="IPR013805">
    <property type="entry name" value="GrpE_CC"/>
</dbReference>